<evidence type="ECO:0000313" key="3">
    <source>
        <dbReference type="EMBL" id="MBA0084744.1"/>
    </source>
</evidence>
<dbReference type="PANTHER" id="PTHR34614:SF2">
    <property type="entry name" value="TRANSPOSASE IS4-LIKE DOMAIN-CONTAINING PROTEIN"/>
    <property type="match status" value="1"/>
</dbReference>
<gene>
    <name evidence="3" type="ORF">HRJ53_07105</name>
</gene>
<protein>
    <submittedName>
        <fullName evidence="3">IS1634 family transposase</fullName>
    </submittedName>
</protein>
<dbReference type="Pfam" id="PF01609">
    <property type="entry name" value="DDE_Tnp_1"/>
    <property type="match status" value="1"/>
</dbReference>
<dbReference type="PANTHER" id="PTHR34614">
    <property type="match status" value="1"/>
</dbReference>
<accession>A0A7V8NNT1</accession>
<dbReference type="AlphaFoldDB" id="A0A7V8NNT1"/>
<dbReference type="InterPro" id="IPR012337">
    <property type="entry name" value="RNaseH-like_sf"/>
</dbReference>
<dbReference type="GO" id="GO:0003677">
    <property type="term" value="F:DNA binding"/>
    <property type="evidence" value="ECO:0007669"/>
    <property type="project" value="InterPro"/>
</dbReference>
<evidence type="ECO:0000259" key="2">
    <source>
        <dbReference type="Pfam" id="PF01609"/>
    </source>
</evidence>
<dbReference type="GO" id="GO:0006313">
    <property type="term" value="P:DNA transposition"/>
    <property type="evidence" value="ECO:0007669"/>
    <property type="project" value="InterPro"/>
</dbReference>
<comment type="caution">
    <text evidence="3">The sequence shown here is derived from an EMBL/GenBank/DDBJ whole genome shotgun (WGS) entry which is preliminary data.</text>
</comment>
<evidence type="ECO:0000313" key="4">
    <source>
        <dbReference type="Proteomes" id="UP000567293"/>
    </source>
</evidence>
<reference evidence="3" key="1">
    <citation type="submission" date="2020-06" db="EMBL/GenBank/DDBJ databases">
        <title>Legume-microbial interactions unlock mineral nutrients during tropical forest succession.</title>
        <authorList>
            <person name="Epihov D.Z."/>
        </authorList>
    </citation>
    <scope>NUCLEOTIDE SEQUENCE [LARGE SCALE GENOMIC DNA]</scope>
    <source>
        <strain evidence="3">Pan2503</strain>
    </source>
</reference>
<dbReference type="NCBIfam" id="NF033559">
    <property type="entry name" value="transpos_IS1634"/>
    <property type="match status" value="1"/>
</dbReference>
<feature type="domain" description="Transposase IS4-like" evidence="2">
    <location>
        <begin position="177"/>
        <end position="473"/>
    </location>
</feature>
<dbReference type="InterPro" id="IPR047654">
    <property type="entry name" value="IS1634_transpos"/>
</dbReference>
<sequence>MYVAVIPNRGSPPAILLRESYREAGKTKNRTLANLSRWPAERIAQLRAVLRGDQLLPAVEAVEIVRSLPHGHVLAALGTARRIALDAVLPRRAPQRRRDLALALIVARLLEPAAKLATARMLDPATASHSLGEMLELGKVTAKEIYATLDWLGREQPFIEAQLARRHLKDGALLLYDVTSTYLEGRCCELAQHGYSRDHRGDRPQIVIGLMCAADGCPVAVEVFEGNTADPLTLAAQIDKVKQRFHLQRVVMVGDRGLLTSARIEQTLRPAGLDWITALRAPAIKQLAAAGGPLQPSLFDDRDMAEITSPDYPGERLVVCKNPLLAAERARKRTELLAVTEKELARIQAQVQRARRPLRGAAAIGQAVGAVRGRRHMAKHFQISITEDSLSFAQNPVSIAAESALDGIYVVRTNLPATQCDAGATVRAYKSLSAVEHAFRALKTVDLELRPVFHWTAPRVRAHVLLCMLAYYLEWHMRQSLAPMLFDEPDPAAGDALRTSPVAKAEPSPAAQRKARRKRTDPADGEPLPVHSFRTLLGDLATLTRNVVRLGQNRLTAILATPTHTQHRALDLLGVTPTA</sequence>
<feature type="region of interest" description="Disordered" evidence="1">
    <location>
        <begin position="493"/>
        <end position="530"/>
    </location>
</feature>
<name>A0A7V8NNT1_9BACT</name>
<dbReference type="GO" id="GO:0004803">
    <property type="term" value="F:transposase activity"/>
    <property type="evidence" value="ECO:0007669"/>
    <property type="project" value="InterPro"/>
</dbReference>
<dbReference type="EMBL" id="JACDQQ010000693">
    <property type="protein sequence ID" value="MBA0084744.1"/>
    <property type="molecule type" value="Genomic_DNA"/>
</dbReference>
<organism evidence="3 4">
    <name type="scientific">Candidatus Acidiferrum panamense</name>
    <dbReference type="NCBI Taxonomy" id="2741543"/>
    <lineage>
        <taxon>Bacteria</taxon>
        <taxon>Pseudomonadati</taxon>
        <taxon>Acidobacteriota</taxon>
        <taxon>Terriglobia</taxon>
        <taxon>Candidatus Acidiferrales</taxon>
        <taxon>Candidatus Acidiferrum</taxon>
    </lineage>
</organism>
<proteinExistence type="predicted"/>
<dbReference type="Proteomes" id="UP000567293">
    <property type="component" value="Unassembled WGS sequence"/>
</dbReference>
<dbReference type="SUPFAM" id="SSF53098">
    <property type="entry name" value="Ribonuclease H-like"/>
    <property type="match status" value="1"/>
</dbReference>
<keyword evidence="4" id="KW-1185">Reference proteome</keyword>
<dbReference type="InterPro" id="IPR002559">
    <property type="entry name" value="Transposase_11"/>
</dbReference>
<evidence type="ECO:0000256" key="1">
    <source>
        <dbReference type="SAM" id="MobiDB-lite"/>
    </source>
</evidence>